<reference evidence="23 24" key="1">
    <citation type="journal article" date="2015" name="Proc. Natl. Acad. Sci. U.S.A.">
        <title>The resurrection genome of Boea hygrometrica: A blueprint for survival of dehydration.</title>
        <authorList>
            <person name="Xiao L."/>
            <person name="Yang G."/>
            <person name="Zhang L."/>
            <person name="Yang X."/>
            <person name="Zhao S."/>
            <person name="Ji Z."/>
            <person name="Zhou Q."/>
            <person name="Hu M."/>
            <person name="Wang Y."/>
            <person name="Chen M."/>
            <person name="Xu Y."/>
            <person name="Jin H."/>
            <person name="Xiao X."/>
            <person name="Hu G."/>
            <person name="Bao F."/>
            <person name="Hu Y."/>
            <person name="Wan P."/>
            <person name="Li L."/>
            <person name="Deng X."/>
            <person name="Kuang T."/>
            <person name="Xiang C."/>
            <person name="Zhu J.K."/>
            <person name="Oliver M.J."/>
            <person name="He Y."/>
        </authorList>
    </citation>
    <scope>NUCLEOTIDE SEQUENCE [LARGE SCALE GENOMIC DNA]</scope>
    <source>
        <strain evidence="24">cv. XS01</strain>
    </source>
</reference>
<dbReference type="GO" id="GO:0005524">
    <property type="term" value="F:ATP binding"/>
    <property type="evidence" value="ECO:0007669"/>
    <property type="project" value="UniProtKB-KW"/>
</dbReference>
<dbReference type="EMBL" id="KQ997030">
    <property type="protein sequence ID" value="KZV44361.1"/>
    <property type="molecule type" value="Genomic_DNA"/>
</dbReference>
<keyword evidence="12 19" id="KW-0472">Membrane</keyword>
<dbReference type="SMART" id="SM00108">
    <property type="entry name" value="B_lectin"/>
    <property type="match status" value="1"/>
</dbReference>
<dbReference type="SUPFAM" id="SSF51110">
    <property type="entry name" value="alpha-D-mannose-specific plant lectins"/>
    <property type="match status" value="1"/>
</dbReference>
<dbReference type="FunFam" id="2.90.10.10:FF:000013">
    <property type="entry name" value="G-type lectin S-receptor-like serine/threonine-protein kinase LECRK1"/>
    <property type="match status" value="1"/>
</dbReference>
<feature type="domain" description="Protein kinase" evidence="21">
    <location>
        <begin position="512"/>
        <end position="783"/>
    </location>
</feature>
<dbReference type="Gene3D" id="1.10.510.10">
    <property type="entry name" value="Transferase(Phosphotransferase) domain 1"/>
    <property type="match status" value="1"/>
</dbReference>
<comment type="catalytic activity">
    <reaction evidence="17 18">
        <text>L-seryl-[protein] + ATP = O-phospho-L-seryl-[protein] + ADP + H(+)</text>
        <dbReference type="Rhea" id="RHEA:17989"/>
        <dbReference type="Rhea" id="RHEA-COMP:9863"/>
        <dbReference type="Rhea" id="RHEA-COMP:11604"/>
        <dbReference type="ChEBI" id="CHEBI:15378"/>
        <dbReference type="ChEBI" id="CHEBI:29999"/>
        <dbReference type="ChEBI" id="CHEBI:30616"/>
        <dbReference type="ChEBI" id="CHEBI:83421"/>
        <dbReference type="ChEBI" id="CHEBI:456216"/>
        <dbReference type="EC" id="2.7.11.1"/>
    </reaction>
</comment>
<comment type="subcellular location">
    <subcellularLocation>
        <location evidence="1">Membrane</location>
        <topology evidence="1">Single-pass type I membrane protein</topology>
    </subcellularLocation>
</comment>
<dbReference type="AlphaFoldDB" id="A0A2Z7CBG0"/>
<dbReference type="PROSITE" id="PS00108">
    <property type="entry name" value="PROTEIN_KINASE_ST"/>
    <property type="match status" value="1"/>
</dbReference>
<feature type="domain" description="Bulb-type lectin" evidence="22">
    <location>
        <begin position="22"/>
        <end position="150"/>
    </location>
</feature>
<keyword evidence="2 18" id="KW-0723">Serine/threonine-protein kinase</keyword>
<sequence length="799" mass="88965">MASAVFHRTALYFMLTLLVPIFSVAQPYSNVSSGSSIIADDANGSWLSPSGDFAFGFRQISPGGGYLLAIWFDRIQEKTIIWSANRNNLAAQGSKIQISTDRGFQLDDPSGQPIWATNLASSGVVYGAMLDTGNFVLVSNGSAVLWQSFDSPTDTILPAQILNQGVGLVSSFSETNYSSGRFRLLLQLDGDLALYTRNFPMDNSIDVYWDTKTAGSGFQVVFNQSGFVFLTAKNGTLLDLLSSNGASTGQYYQRAVLDYDGVFRHYVYPKPGFTTSGRPGNWSLLNFLPSNICSLILQSSGSGACGFNSICSLGIDQRPNCFCPTGYSLANPNDRMSGCKPDFIVQVCDQESEETSHFSFVDMPNTDFPGSDYNRFQPVGEDWCRQACLDDCFCALAVYRANTCWKKKYPLSNGRVDSSLGVKALIKIRINNATLSPTGSNPNKRNRYTLIVTGSVLLGSSVFFNILTFVAAFLFFLRLKGRKSKMLRPYTDLAGIVNIRSFSFKELQEATNGFKEELGCGACSTVYKGTLKNEDGRSIAVKKLNKIAKEVDQEFKAEVNSISRTNHKNLVHLLGYCDEGENRLLVYEYMRNGSIASFLFNNSRPNWYRRVQIAFSTARGLCYLHEDCSTQIIHCDIKPQNVLLDESLVAKISDFGLAKLLRPDQTRTMTRIRGTRGYVAPEWFRNLPITAKVDVYSFGILLLEVICCRRNVETSVTNVNEVILADWAYDCHKEGKLHLLVADDEEALDDIQRFEKFVLIAIWCIQEDPSLRPNMKRVLHMLEGSVEVTLPPDPESFMN</sequence>
<dbReference type="GO" id="GO:0004674">
    <property type="term" value="F:protein serine/threonine kinase activity"/>
    <property type="evidence" value="ECO:0007669"/>
    <property type="project" value="UniProtKB-KW"/>
</dbReference>
<dbReference type="InterPro" id="IPR000719">
    <property type="entry name" value="Prot_kinase_dom"/>
</dbReference>
<evidence type="ECO:0000256" key="12">
    <source>
        <dbReference type="ARBA" id="ARBA00023136"/>
    </source>
</evidence>
<organism evidence="23 24">
    <name type="scientific">Dorcoceras hygrometricum</name>
    <dbReference type="NCBI Taxonomy" id="472368"/>
    <lineage>
        <taxon>Eukaryota</taxon>
        <taxon>Viridiplantae</taxon>
        <taxon>Streptophyta</taxon>
        <taxon>Embryophyta</taxon>
        <taxon>Tracheophyta</taxon>
        <taxon>Spermatophyta</taxon>
        <taxon>Magnoliopsida</taxon>
        <taxon>eudicotyledons</taxon>
        <taxon>Gunneridae</taxon>
        <taxon>Pentapetalae</taxon>
        <taxon>asterids</taxon>
        <taxon>lamiids</taxon>
        <taxon>Lamiales</taxon>
        <taxon>Gesneriaceae</taxon>
        <taxon>Didymocarpoideae</taxon>
        <taxon>Trichosporeae</taxon>
        <taxon>Loxocarpinae</taxon>
        <taxon>Dorcoceras</taxon>
    </lineage>
</organism>
<feature type="chain" id="PRO_5016374175" description="Receptor-like serine/threonine-protein kinase" evidence="20">
    <location>
        <begin position="26"/>
        <end position="799"/>
    </location>
</feature>
<keyword evidence="10 18" id="KW-0067">ATP-binding</keyword>
<keyword evidence="5 19" id="KW-0812">Transmembrane</keyword>
<name>A0A2Z7CBG0_9LAMI</name>
<keyword evidence="14" id="KW-0675">Receptor</keyword>
<keyword evidence="8 18" id="KW-0547">Nucleotide-binding</keyword>
<proteinExistence type="inferred from homology"/>
<dbReference type="PROSITE" id="PS50011">
    <property type="entry name" value="PROTEIN_KINASE_DOM"/>
    <property type="match status" value="1"/>
</dbReference>
<feature type="signal peptide" evidence="20">
    <location>
        <begin position="1"/>
        <end position="25"/>
    </location>
</feature>
<evidence type="ECO:0000256" key="15">
    <source>
        <dbReference type="ARBA" id="ARBA00023180"/>
    </source>
</evidence>
<evidence type="ECO:0000256" key="9">
    <source>
        <dbReference type="ARBA" id="ARBA00022777"/>
    </source>
</evidence>
<protein>
    <recommendedName>
        <fullName evidence="18">Receptor-like serine/threonine-protein kinase</fullName>
        <ecNumber evidence="18">2.7.11.1</ecNumber>
    </recommendedName>
</protein>
<dbReference type="Gene3D" id="3.30.200.20">
    <property type="entry name" value="Phosphorylase Kinase, domain 1"/>
    <property type="match status" value="1"/>
</dbReference>
<dbReference type="Pfam" id="PF01453">
    <property type="entry name" value="B_lectin"/>
    <property type="match status" value="1"/>
</dbReference>
<evidence type="ECO:0000256" key="14">
    <source>
        <dbReference type="ARBA" id="ARBA00023170"/>
    </source>
</evidence>
<dbReference type="InterPro" id="IPR024171">
    <property type="entry name" value="SRK-like_kinase"/>
</dbReference>
<evidence type="ECO:0000313" key="24">
    <source>
        <dbReference type="Proteomes" id="UP000250235"/>
    </source>
</evidence>
<dbReference type="InterPro" id="IPR008271">
    <property type="entry name" value="Ser/Thr_kinase_AS"/>
</dbReference>
<evidence type="ECO:0000256" key="10">
    <source>
        <dbReference type="ARBA" id="ARBA00022840"/>
    </source>
</evidence>
<evidence type="ECO:0000256" key="5">
    <source>
        <dbReference type="ARBA" id="ARBA00022692"/>
    </source>
</evidence>
<dbReference type="Pfam" id="PF00069">
    <property type="entry name" value="Pkinase"/>
    <property type="match status" value="1"/>
</dbReference>
<keyword evidence="15" id="KW-0325">Glycoprotein</keyword>
<keyword evidence="4 18" id="KW-0808">Transferase</keyword>
<dbReference type="SUPFAM" id="SSF56112">
    <property type="entry name" value="Protein kinase-like (PK-like)"/>
    <property type="match status" value="1"/>
</dbReference>
<evidence type="ECO:0000256" key="16">
    <source>
        <dbReference type="ARBA" id="ARBA00047899"/>
    </source>
</evidence>
<dbReference type="OrthoDB" id="1930390at2759"/>
<evidence type="ECO:0000256" key="20">
    <source>
        <dbReference type="SAM" id="SignalP"/>
    </source>
</evidence>
<dbReference type="GO" id="GO:0016020">
    <property type="term" value="C:membrane"/>
    <property type="evidence" value="ECO:0007669"/>
    <property type="project" value="UniProtKB-SubCell"/>
</dbReference>
<evidence type="ECO:0000259" key="22">
    <source>
        <dbReference type="PROSITE" id="PS50927"/>
    </source>
</evidence>
<dbReference type="FunFam" id="2.90.10.10:FF:000041">
    <property type="entry name" value="Uncharacterized protein"/>
    <property type="match status" value="1"/>
</dbReference>
<evidence type="ECO:0000256" key="3">
    <source>
        <dbReference type="ARBA" id="ARBA00022536"/>
    </source>
</evidence>
<keyword evidence="24" id="KW-1185">Reference proteome</keyword>
<dbReference type="PANTHER" id="PTHR47976:SF108">
    <property type="entry name" value="G-TYPE LECTIN S-RECEPTOR-LIKE SERINE_THREONINE-PROTEIN KINASE LECRK1"/>
    <property type="match status" value="1"/>
</dbReference>
<feature type="transmembrane region" description="Helical" evidence="19">
    <location>
        <begin position="450"/>
        <end position="477"/>
    </location>
</feature>
<dbReference type="Proteomes" id="UP000250235">
    <property type="component" value="Unassembled WGS sequence"/>
</dbReference>
<comment type="similarity">
    <text evidence="18">Belongs to the protein kinase superfamily. Ser/Thr protein kinase family.</text>
</comment>
<dbReference type="InterPro" id="IPR001480">
    <property type="entry name" value="Bulb-type_lectin_dom"/>
</dbReference>
<evidence type="ECO:0000256" key="18">
    <source>
        <dbReference type="PIRNR" id="PIRNR000641"/>
    </source>
</evidence>
<evidence type="ECO:0000256" key="17">
    <source>
        <dbReference type="ARBA" id="ARBA00048679"/>
    </source>
</evidence>
<comment type="catalytic activity">
    <reaction evidence="16 18">
        <text>L-threonyl-[protein] + ATP = O-phospho-L-threonyl-[protein] + ADP + H(+)</text>
        <dbReference type="Rhea" id="RHEA:46608"/>
        <dbReference type="Rhea" id="RHEA-COMP:11060"/>
        <dbReference type="Rhea" id="RHEA-COMP:11605"/>
        <dbReference type="ChEBI" id="CHEBI:15378"/>
        <dbReference type="ChEBI" id="CHEBI:30013"/>
        <dbReference type="ChEBI" id="CHEBI:30616"/>
        <dbReference type="ChEBI" id="CHEBI:61977"/>
        <dbReference type="ChEBI" id="CHEBI:456216"/>
        <dbReference type="EC" id="2.7.11.1"/>
    </reaction>
</comment>
<dbReference type="CDD" id="cd01098">
    <property type="entry name" value="PAN_AP_plant"/>
    <property type="match status" value="1"/>
</dbReference>
<dbReference type="InterPro" id="IPR011009">
    <property type="entry name" value="Kinase-like_dom_sf"/>
</dbReference>
<dbReference type="FunFam" id="3.30.200.20:FF:000059">
    <property type="entry name" value="S-receptor-like serine/threonine-protein kinase"/>
    <property type="match status" value="1"/>
</dbReference>
<evidence type="ECO:0000256" key="1">
    <source>
        <dbReference type="ARBA" id="ARBA00004479"/>
    </source>
</evidence>
<keyword evidence="7" id="KW-0430">Lectin</keyword>
<evidence type="ECO:0000256" key="2">
    <source>
        <dbReference type="ARBA" id="ARBA00022527"/>
    </source>
</evidence>
<dbReference type="FunFam" id="2.90.10.30:FF:000001">
    <property type="entry name" value="Serine/threonine-protein kinase"/>
    <property type="match status" value="1"/>
</dbReference>
<keyword evidence="13" id="KW-1015">Disulfide bond</keyword>
<evidence type="ECO:0000259" key="21">
    <source>
        <dbReference type="PROSITE" id="PS50011"/>
    </source>
</evidence>
<dbReference type="EC" id="2.7.11.1" evidence="18"/>
<evidence type="ECO:0000256" key="6">
    <source>
        <dbReference type="ARBA" id="ARBA00022729"/>
    </source>
</evidence>
<keyword evidence="9 18" id="KW-0418">Kinase</keyword>
<dbReference type="Gene3D" id="2.90.10.30">
    <property type="match status" value="1"/>
</dbReference>
<keyword evidence="11 19" id="KW-1133">Transmembrane helix</keyword>
<evidence type="ECO:0000256" key="8">
    <source>
        <dbReference type="ARBA" id="ARBA00022741"/>
    </source>
</evidence>
<accession>A0A2Z7CBG0</accession>
<dbReference type="GO" id="GO:0106310">
    <property type="term" value="F:protein serine kinase activity"/>
    <property type="evidence" value="ECO:0007669"/>
    <property type="project" value="RHEA"/>
</dbReference>
<dbReference type="GO" id="GO:0030246">
    <property type="term" value="F:carbohydrate binding"/>
    <property type="evidence" value="ECO:0007669"/>
    <property type="project" value="UniProtKB-KW"/>
</dbReference>
<dbReference type="InterPro" id="IPR036426">
    <property type="entry name" value="Bulb-type_lectin_dom_sf"/>
</dbReference>
<evidence type="ECO:0000256" key="7">
    <source>
        <dbReference type="ARBA" id="ARBA00022734"/>
    </source>
</evidence>
<evidence type="ECO:0000313" key="23">
    <source>
        <dbReference type="EMBL" id="KZV44361.1"/>
    </source>
</evidence>
<dbReference type="PIRSF" id="PIRSF000641">
    <property type="entry name" value="SRK"/>
    <property type="match status" value="1"/>
</dbReference>
<keyword evidence="3" id="KW-0245">EGF-like domain</keyword>
<evidence type="ECO:0000256" key="19">
    <source>
        <dbReference type="SAM" id="Phobius"/>
    </source>
</evidence>
<dbReference type="InterPro" id="IPR051343">
    <property type="entry name" value="G-type_lectin_kinases/EP1-like"/>
</dbReference>
<keyword evidence="6 20" id="KW-0732">Signal</keyword>
<dbReference type="CDD" id="cd00028">
    <property type="entry name" value="B_lectin"/>
    <property type="match status" value="1"/>
</dbReference>
<dbReference type="Gene3D" id="2.90.10.10">
    <property type="entry name" value="Bulb-type lectin domain"/>
    <property type="match status" value="1"/>
</dbReference>
<gene>
    <name evidence="23" type="ORF">F511_26443</name>
</gene>
<evidence type="ECO:0000256" key="13">
    <source>
        <dbReference type="ARBA" id="ARBA00023157"/>
    </source>
</evidence>
<dbReference type="SMART" id="SM00220">
    <property type="entry name" value="S_TKc"/>
    <property type="match status" value="1"/>
</dbReference>
<dbReference type="PANTHER" id="PTHR47976">
    <property type="entry name" value="G-TYPE LECTIN S-RECEPTOR-LIKE SERINE/THREONINE-PROTEIN KINASE SD2-5"/>
    <property type="match status" value="1"/>
</dbReference>
<evidence type="ECO:0000256" key="11">
    <source>
        <dbReference type="ARBA" id="ARBA00022989"/>
    </source>
</evidence>
<dbReference type="PROSITE" id="PS50927">
    <property type="entry name" value="BULB_LECTIN"/>
    <property type="match status" value="1"/>
</dbReference>
<evidence type="ECO:0000256" key="4">
    <source>
        <dbReference type="ARBA" id="ARBA00022679"/>
    </source>
</evidence>
<dbReference type="FunFam" id="1.10.510.10:FF:000237">
    <property type="entry name" value="G-type lectin S-receptor-like serine/threonine-protein kinase"/>
    <property type="match status" value="1"/>
</dbReference>